<organism evidence="1 2">
    <name type="scientific">Lolium multiflorum</name>
    <name type="common">Italian ryegrass</name>
    <name type="synonym">Lolium perenne subsp. multiflorum</name>
    <dbReference type="NCBI Taxonomy" id="4521"/>
    <lineage>
        <taxon>Eukaryota</taxon>
        <taxon>Viridiplantae</taxon>
        <taxon>Streptophyta</taxon>
        <taxon>Embryophyta</taxon>
        <taxon>Tracheophyta</taxon>
        <taxon>Spermatophyta</taxon>
        <taxon>Magnoliopsida</taxon>
        <taxon>Liliopsida</taxon>
        <taxon>Poales</taxon>
        <taxon>Poaceae</taxon>
        <taxon>BOP clade</taxon>
        <taxon>Pooideae</taxon>
        <taxon>Poodae</taxon>
        <taxon>Poeae</taxon>
        <taxon>Poeae Chloroplast Group 2 (Poeae type)</taxon>
        <taxon>Loliodinae</taxon>
        <taxon>Loliinae</taxon>
        <taxon>Lolium</taxon>
    </lineage>
</organism>
<gene>
    <name evidence="1" type="ORF">QYE76_027747</name>
</gene>
<keyword evidence="2" id="KW-1185">Reference proteome</keyword>
<accession>A0AAD8QLB2</accession>
<proteinExistence type="predicted"/>
<dbReference type="Gene3D" id="2.30.29.30">
    <property type="entry name" value="Pleckstrin-homology domain (PH domain)/Phosphotyrosine-binding domain (PTB)"/>
    <property type="match status" value="1"/>
</dbReference>
<dbReference type="GO" id="GO:0072542">
    <property type="term" value="F:protein phosphatase activator activity"/>
    <property type="evidence" value="ECO:0007669"/>
    <property type="project" value="TreeGrafter"/>
</dbReference>
<dbReference type="AlphaFoldDB" id="A0AAD8QLB2"/>
<dbReference type="GO" id="GO:0030289">
    <property type="term" value="C:protein phosphatase 4 complex"/>
    <property type="evidence" value="ECO:0007669"/>
    <property type="project" value="TreeGrafter"/>
</dbReference>
<dbReference type="SUPFAM" id="SSF50729">
    <property type="entry name" value="PH domain-like"/>
    <property type="match status" value="1"/>
</dbReference>
<sequence length="222" mass="24575">MAAEPHVCQEQGAIAEPAGKKNVQLRSMPRVKVYRLRGDGGWDDRGTGRVTIDYLDVSSPKILNAIPSSNSKTTAGGTIPVLPMEHIGSTSPNEVALAVIDERDNETILLHRITMDEIYKQEETFIEWSDPEVGITLCLSFQDAAGCSDVCLPVTLMVGSVFGLPVALMLPKDNLFFKQRKLPYDVETEMDIQAQDMKSVTSQVEKNEVFRLFRISGECENL</sequence>
<protein>
    <submittedName>
        <fullName evidence="1">Uncharacterized protein</fullName>
    </submittedName>
</protein>
<dbReference type="InterPro" id="IPR011993">
    <property type="entry name" value="PH-like_dom_sf"/>
</dbReference>
<dbReference type="PANTHER" id="PTHR23318">
    <property type="entry name" value="ATP SYNTHASE GAMMA-RELATED"/>
    <property type="match status" value="1"/>
</dbReference>
<dbReference type="PANTHER" id="PTHR23318:SF0">
    <property type="entry name" value="SERINE_THREONINE-PROTEIN PHOSPHATASE 4 REGULATORY SUBUNIT 3"/>
    <property type="match status" value="1"/>
</dbReference>
<dbReference type="EMBL" id="JAUUTY010000007">
    <property type="protein sequence ID" value="KAK1604074.1"/>
    <property type="molecule type" value="Genomic_DNA"/>
</dbReference>
<comment type="caution">
    <text evidence="1">The sequence shown here is derived from an EMBL/GenBank/DDBJ whole genome shotgun (WGS) entry which is preliminary data.</text>
</comment>
<dbReference type="GO" id="GO:0005654">
    <property type="term" value="C:nucleoplasm"/>
    <property type="evidence" value="ECO:0007669"/>
    <property type="project" value="TreeGrafter"/>
</dbReference>
<name>A0AAD8QLB2_LOLMU</name>
<evidence type="ECO:0000313" key="2">
    <source>
        <dbReference type="Proteomes" id="UP001231189"/>
    </source>
</evidence>
<dbReference type="InterPro" id="IPR051137">
    <property type="entry name" value="PP4R3-like"/>
</dbReference>
<evidence type="ECO:0000313" key="1">
    <source>
        <dbReference type="EMBL" id="KAK1604074.1"/>
    </source>
</evidence>
<dbReference type="Proteomes" id="UP001231189">
    <property type="component" value="Unassembled WGS sequence"/>
</dbReference>
<reference evidence="1" key="1">
    <citation type="submission" date="2023-07" db="EMBL/GenBank/DDBJ databases">
        <title>A chromosome-level genome assembly of Lolium multiflorum.</title>
        <authorList>
            <person name="Chen Y."/>
            <person name="Copetti D."/>
            <person name="Kolliker R."/>
            <person name="Studer B."/>
        </authorList>
    </citation>
    <scope>NUCLEOTIDE SEQUENCE</scope>
    <source>
        <strain evidence="1">02402/16</strain>
        <tissue evidence="1">Leaf</tissue>
    </source>
</reference>